<dbReference type="InterPro" id="IPR016032">
    <property type="entry name" value="Sig_transdc_resp-reg_C-effctor"/>
</dbReference>
<evidence type="ECO:0000259" key="6">
    <source>
        <dbReference type="PROSITE" id="PS51755"/>
    </source>
</evidence>
<feature type="DNA-binding region" description="OmpR/PhoB-type" evidence="2">
    <location>
        <begin position="36"/>
        <end position="140"/>
    </location>
</feature>
<dbReference type="Pfam" id="PF00990">
    <property type="entry name" value="GGDEF"/>
    <property type="match status" value="1"/>
</dbReference>
<dbReference type="InterPro" id="IPR000160">
    <property type="entry name" value="GGDEF_dom"/>
</dbReference>
<dbReference type="PROSITE" id="PS51755">
    <property type="entry name" value="OMPR_PHOB"/>
    <property type="match status" value="1"/>
</dbReference>
<dbReference type="SUPFAM" id="SSF55785">
    <property type="entry name" value="PYP-like sensor domain (PAS domain)"/>
    <property type="match status" value="3"/>
</dbReference>
<proteinExistence type="predicted"/>
<feature type="domain" description="GGDEF" evidence="5">
    <location>
        <begin position="587"/>
        <end position="733"/>
    </location>
</feature>
<dbReference type="InterPro" id="IPR000014">
    <property type="entry name" value="PAS"/>
</dbReference>
<dbReference type="PROSITE" id="PS50887">
    <property type="entry name" value="GGDEF"/>
    <property type="match status" value="1"/>
</dbReference>
<dbReference type="InterPro" id="IPR043128">
    <property type="entry name" value="Rev_trsase/Diguanyl_cyclase"/>
</dbReference>
<dbReference type="Gene3D" id="1.10.10.10">
    <property type="entry name" value="Winged helix-like DNA-binding domain superfamily/Winged helix DNA-binding domain"/>
    <property type="match status" value="1"/>
</dbReference>
<protein>
    <submittedName>
        <fullName evidence="7">PAS domain S-box protein</fullName>
    </submittedName>
</protein>
<dbReference type="InterPro" id="IPR001867">
    <property type="entry name" value="OmpR/PhoB-type_DNA-bd"/>
</dbReference>
<dbReference type="Gene3D" id="3.30.450.20">
    <property type="entry name" value="PAS domain"/>
    <property type="match status" value="3"/>
</dbReference>
<dbReference type="NCBIfam" id="TIGR00229">
    <property type="entry name" value="sensory_box"/>
    <property type="match status" value="3"/>
</dbReference>
<evidence type="ECO:0000259" key="5">
    <source>
        <dbReference type="PROSITE" id="PS50887"/>
    </source>
</evidence>
<dbReference type="SUPFAM" id="SSF55073">
    <property type="entry name" value="Nucleotide cyclase"/>
    <property type="match status" value="1"/>
</dbReference>
<evidence type="ECO:0000256" key="1">
    <source>
        <dbReference type="ARBA" id="ARBA00023125"/>
    </source>
</evidence>
<dbReference type="PANTHER" id="PTHR44757">
    <property type="entry name" value="DIGUANYLATE CYCLASE DGCP"/>
    <property type="match status" value="1"/>
</dbReference>
<dbReference type="SMART" id="SM00086">
    <property type="entry name" value="PAC"/>
    <property type="match status" value="3"/>
</dbReference>
<feature type="coiled-coil region" evidence="3">
    <location>
        <begin position="391"/>
        <end position="418"/>
    </location>
</feature>
<dbReference type="GO" id="GO:0003677">
    <property type="term" value="F:DNA binding"/>
    <property type="evidence" value="ECO:0007669"/>
    <property type="project" value="UniProtKB-UniRule"/>
</dbReference>
<gene>
    <name evidence="7" type="ORF">F2Q65_09260</name>
</gene>
<dbReference type="InterPro" id="IPR052155">
    <property type="entry name" value="Biofilm_reg_signaling"/>
</dbReference>
<dbReference type="InterPro" id="IPR013656">
    <property type="entry name" value="PAS_4"/>
</dbReference>
<organism evidence="7 8">
    <name type="scientific">Thiohalocapsa marina</name>
    <dbReference type="NCBI Taxonomy" id="424902"/>
    <lineage>
        <taxon>Bacteria</taxon>
        <taxon>Pseudomonadati</taxon>
        <taxon>Pseudomonadota</taxon>
        <taxon>Gammaproteobacteria</taxon>
        <taxon>Chromatiales</taxon>
        <taxon>Chromatiaceae</taxon>
        <taxon>Thiohalocapsa</taxon>
    </lineage>
</organism>
<dbReference type="SMART" id="SM00862">
    <property type="entry name" value="Trans_reg_C"/>
    <property type="match status" value="1"/>
</dbReference>
<dbReference type="EMBL" id="VWXX01000011">
    <property type="protein sequence ID" value="KAA6185278.1"/>
    <property type="molecule type" value="Genomic_DNA"/>
</dbReference>
<dbReference type="OrthoDB" id="5623169at2"/>
<evidence type="ECO:0000313" key="8">
    <source>
        <dbReference type="Proteomes" id="UP000322981"/>
    </source>
</evidence>
<keyword evidence="1 2" id="KW-0238">DNA-binding</keyword>
<reference evidence="7 8" key="1">
    <citation type="submission" date="2019-09" db="EMBL/GenBank/DDBJ databases">
        <title>Whole-genome sequence of the purple sulfur bacterium Thiohalocapsa marina DSM 19078.</title>
        <authorList>
            <person name="Kyndt J.A."/>
            <person name="Meyer T.E."/>
        </authorList>
    </citation>
    <scope>NUCLEOTIDE SEQUENCE [LARGE SCALE GENOMIC DNA]</scope>
    <source>
        <strain evidence="7 8">DSM 19078</strain>
    </source>
</reference>
<sequence>MPPPPRVLVGRCACRQSAVRNARVSDADEDKARLPQAVAAAQPGEDAWHLDSQRGELTSPEGLVQGLSRMELGLLQTLAQARGATVSRRSLVEALGRRWYDYEQTWLDQVVSRLRRRCKHRLGRLPPVRTVRGEGYRLSEPMQVDEGVALQRARQALRELVVNFQTFFATVEDLMLVVGLDGRILFANPACEHILGYDAAEMVGMHVLDLHPAELRAEAEAIFAAMLRAERQRCPLPLQARDGALVPVETRVWPGRWNGADCFFGIIKDLSVEQEAKQRFERLFQLNPAFMALTRLPERRFEDVNQAFLDTLGYQRQQVLGKSAAALRLFPDSTGHQRLVRRLLAGERISDEALQVRRRDGEILDGLFYGEQISSQGQAYLLTVMIDITQRTRAERDLRASEQRYRRLSADLERQVQARTAEIRTANAALQASEAQYRMLFNNAADPMFIIDLHGRFLLVNDQACRHYGRSQDAFLQLHITDVDTPEDGVNAAARIARLEQEGQAAFTALHRDATGRTFPVEVRATRIRYGGIPAMLSICRDISEQTAARARIEFLAYHDSLTGMPNRILGRDRLAQAIAGVAPGQNALAVLLLDLDGFKHVNISCGQGIGDALLQSVAERLNQQRPDGAQLARLTADEFLIVLPDLHPDHCEPVVLQTCERTTAGSGGALRYRRPATQHHRLARRRPLSAGRSGCRHPAAECRSCAECGQTKRTAQRLSVRAEHENCADAFS</sequence>
<dbReference type="SMART" id="SM00267">
    <property type="entry name" value="GGDEF"/>
    <property type="match status" value="1"/>
</dbReference>
<evidence type="ECO:0000313" key="7">
    <source>
        <dbReference type="EMBL" id="KAA6185278.1"/>
    </source>
</evidence>
<dbReference type="CDD" id="cd00130">
    <property type="entry name" value="PAS"/>
    <property type="match status" value="3"/>
</dbReference>
<evidence type="ECO:0000259" key="4">
    <source>
        <dbReference type="PROSITE" id="PS50112"/>
    </source>
</evidence>
<evidence type="ECO:0000256" key="2">
    <source>
        <dbReference type="PROSITE-ProRule" id="PRU01091"/>
    </source>
</evidence>
<dbReference type="GO" id="GO:0000160">
    <property type="term" value="P:phosphorelay signal transduction system"/>
    <property type="evidence" value="ECO:0007669"/>
    <property type="project" value="InterPro"/>
</dbReference>
<feature type="domain" description="OmpR/PhoB-type" evidence="6">
    <location>
        <begin position="36"/>
        <end position="140"/>
    </location>
</feature>
<keyword evidence="3" id="KW-0175">Coiled coil</keyword>
<dbReference type="Gene3D" id="3.30.70.270">
    <property type="match status" value="1"/>
</dbReference>
<accession>A0A5M8FK58</accession>
<keyword evidence="8" id="KW-1185">Reference proteome</keyword>
<evidence type="ECO:0000256" key="3">
    <source>
        <dbReference type="SAM" id="Coils"/>
    </source>
</evidence>
<dbReference type="Pfam" id="PF13426">
    <property type="entry name" value="PAS_9"/>
    <property type="match status" value="2"/>
</dbReference>
<dbReference type="SMART" id="SM00091">
    <property type="entry name" value="PAS"/>
    <property type="match status" value="3"/>
</dbReference>
<dbReference type="AlphaFoldDB" id="A0A5M8FK58"/>
<feature type="domain" description="PAS" evidence="4">
    <location>
        <begin position="433"/>
        <end position="488"/>
    </location>
</feature>
<name>A0A5M8FK58_9GAMM</name>
<dbReference type="PROSITE" id="PS50112">
    <property type="entry name" value="PAS"/>
    <property type="match status" value="2"/>
</dbReference>
<dbReference type="PANTHER" id="PTHR44757:SF2">
    <property type="entry name" value="BIOFILM ARCHITECTURE MAINTENANCE PROTEIN MBAA"/>
    <property type="match status" value="1"/>
</dbReference>
<dbReference type="SUPFAM" id="SSF46894">
    <property type="entry name" value="C-terminal effector domain of the bipartite response regulators"/>
    <property type="match status" value="1"/>
</dbReference>
<dbReference type="Pfam" id="PF00486">
    <property type="entry name" value="Trans_reg_C"/>
    <property type="match status" value="1"/>
</dbReference>
<feature type="domain" description="PAS" evidence="4">
    <location>
        <begin position="153"/>
        <end position="230"/>
    </location>
</feature>
<dbReference type="Pfam" id="PF08448">
    <property type="entry name" value="PAS_4"/>
    <property type="match status" value="1"/>
</dbReference>
<dbReference type="CDD" id="cd00383">
    <property type="entry name" value="trans_reg_C"/>
    <property type="match status" value="1"/>
</dbReference>
<dbReference type="GO" id="GO:0006355">
    <property type="term" value="P:regulation of DNA-templated transcription"/>
    <property type="evidence" value="ECO:0007669"/>
    <property type="project" value="InterPro"/>
</dbReference>
<dbReference type="InterPro" id="IPR036388">
    <property type="entry name" value="WH-like_DNA-bd_sf"/>
</dbReference>
<dbReference type="NCBIfam" id="TIGR00254">
    <property type="entry name" value="GGDEF"/>
    <property type="match status" value="1"/>
</dbReference>
<dbReference type="InterPro" id="IPR029787">
    <property type="entry name" value="Nucleotide_cyclase"/>
</dbReference>
<dbReference type="Proteomes" id="UP000322981">
    <property type="component" value="Unassembled WGS sequence"/>
</dbReference>
<comment type="caution">
    <text evidence="7">The sequence shown here is derived from an EMBL/GenBank/DDBJ whole genome shotgun (WGS) entry which is preliminary data.</text>
</comment>
<dbReference type="InterPro" id="IPR035965">
    <property type="entry name" value="PAS-like_dom_sf"/>
</dbReference>
<dbReference type="InterPro" id="IPR001610">
    <property type="entry name" value="PAC"/>
</dbReference>